<accession>A0A1I5RCP5</accession>
<keyword evidence="4" id="KW-1185">Reference proteome</keyword>
<keyword evidence="3" id="KW-0378">Hydrolase</keyword>
<dbReference type="AlphaFoldDB" id="A0A1I5RCP5"/>
<organism evidence="3 4">
    <name type="scientific">Sphingomonas rubra</name>
    <dbReference type="NCBI Taxonomy" id="634430"/>
    <lineage>
        <taxon>Bacteria</taxon>
        <taxon>Pseudomonadati</taxon>
        <taxon>Pseudomonadota</taxon>
        <taxon>Alphaproteobacteria</taxon>
        <taxon>Sphingomonadales</taxon>
        <taxon>Sphingomonadaceae</taxon>
        <taxon>Sphingomonas</taxon>
    </lineage>
</organism>
<dbReference type="OrthoDB" id="9785345at2"/>
<protein>
    <submittedName>
        <fullName evidence="3">Cell Wall Hydrolase</fullName>
    </submittedName>
</protein>
<sequence>MLFFKRITSVAVATLALASLDTSAYAADAASAVSTIKSTSPAKVPATIDDAQDEAVEFASLDAAVAAQDREVADEATRCLASAVYFESKGEPLPGQLAVAQVIINRAKSGRFPADVCGVVTQRGQFGFVRGGRIPSIDEERAAYRTAVAVARVALADAWDGAAETALYFNTPERAPAPRLRRVAMIGHHVFYR</sequence>
<evidence type="ECO:0000313" key="3">
    <source>
        <dbReference type="EMBL" id="SFP56328.1"/>
    </source>
</evidence>
<evidence type="ECO:0000256" key="1">
    <source>
        <dbReference type="SAM" id="SignalP"/>
    </source>
</evidence>
<dbReference type="STRING" id="634430.SAMN04488241_103171"/>
<dbReference type="InterPro" id="IPR042047">
    <property type="entry name" value="SleB_dom1"/>
</dbReference>
<feature type="chain" id="PRO_5011762556" evidence="1">
    <location>
        <begin position="27"/>
        <end position="193"/>
    </location>
</feature>
<dbReference type="Gene3D" id="1.10.10.2520">
    <property type="entry name" value="Cell wall hydrolase SleB, domain 1"/>
    <property type="match status" value="1"/>
</dbReference>
<name>A0A1I5RCP5_9SPHN</name>
<feature type="domain" description="Cell wall hydrolase SleB" evidence="2">
    <location>
        <begin position="90"/>
        <end position="192"/>
    </location>
</feature>
<evidence type="ECO:0000259" key="2">
    <source>
        <dbReference type="Pfam" id="PF07486"/>
    </source>
</evidence>
<keyword evidence="1" id="KW-0732">Signal</keyword>
<dbReference type="EMBL" id="FOXP01000003">
    <property type="protein sequence ID" value="SFP56328.1"/>
    <property type="molecule type" value="Genomic_DNA"/>
</dbReference>
<feature type="signal peptide" evidence="1">
    <location>
        <begin position="1"/>
        <end position="26"/>
    </location>
</feature>
<dbReference type="RefSeq" id="WP_093332202.1">
    <property type="nucleotide sequence ID" value="NZ_FOXP01000003.1"/>
</dbReference>
<dbReference type="GO" id="GO:0016787">
    <property type="term" value="F:hydrolase activity"/>
    <property type="evidence" value="ECO:0007669"/>
    <property type="project" value="UniProtKB-KW"/>
</dbReference>
<reference evidence="3 4" key="1">
    <citation type="submission" date="2016-10" db="EMBL/GenBank/DDBJ databases">
        <authorList>
            <person name="de Groot N.N."/>
        </authorList>
    </citation>
    <scope>NUCLEOTIDE SEQUENCE [LARGE SCALE GENOMIC DNA]</scope>
    <source>
        <strain evidence="3 4">CGMCC 1.9113</strain>
    </source>
</reference>
<evidence type="ECO:0000313" key="4">
    <source>
        <dbReference type="Proteomes" id="UP000199586"/>
    </source>
</evidence>
<dbReference type="InterPro" id="IPR011105">
    <property type="entry name" value="Cell_wall_hydrolase_SleB"/>
</dbReference>
<proteinExistence type="predicted"/>
<dbReference type="Pfam" id="PF07486">
    <property type="entry name" value="Hydrolase_2"/>
    <property type="match status" value="1"/>
</dbReference>
<gene>
    <name evidence="3" type="ORF">SAMN04488241_103171</name>
</gene>
<dbReference type="Proteomes" id="UP000199586">
    <property type="component" value="Unassembled WGS sequence"/>
</dbReference>